<reference evidence="2 3" key="1">
    <citation type="journal article" date="2005" name="PLoS Biol.">
        <title>The genomes of Oryza sativa: a history of duplications.</title>
        <authorList>
            <person name="Yu J."/>
            <person name="Wang J."/>
            <person name="Lin W."/>
            <person name="Li S."/>
            <person name="Li H."/>
            <person name="Zhou J."/>
            <person name="Ni P."/>
            <person name="Dong W."/>
            <person name="Hu S."/>
            <person name="Zeng C."/>
            <person name="Zhang J."/>
            <person name="Zhang Y."/>
            <person name="Li R."/>
            <person name="Xu Z."/>
            <person name="Li S."/>
            <person name="Li X."/>
            <person name="Zheng H."/>
            <person name="Cong L."/>
            <person name="Lin L."/>
            <person name="Yin J."/>
            <person name="Geng J."/>
            <person name="Li G."/>
            <person name="Shi J."/>
            <person name="Liu J."/>
            <person name="Lv H."/>
            <person name="Li J."/>
            <person name="Wang J."/>
            <person name="Deng Y."/>
            <person name="Ran L."/>
            <person name="Shi X."/>
            <person name="Wang X."/>
            <person name="Wu Q."/>
            <person name="Li C."/>
            <person name="Ren X."/>
            <person name="Wang J."/>
            <person name="Wang X."/>
            <person name="Li D."/>
            <person name="Liu D."/>
            <person name="Zhang X."/>
            <person name="Ji Z."/>
            <person name="Zhao W."/>
            <person name="Sun Y."/>
            <person name="Zhang Z."/>
            <person name="Bao J."/>
            <person name="Han Y."/>
            <person name="Dong L."/>
            <person name="Ji J."/>
            <person name="Chen P."/>
            <person name="Wu S."/>
            <person name="Liu J."/>
            <person name="Xiao Y."/>
            <person name="Bu D."/>
            <person name="Tan J."/>
            <person name="Yang L."/>
            <person name="Ye C."/>
            <person name="Zhang J."/>
            <person name="Xu J."/>
            <person name="Zhou Y."/>
            <person name="Yu Y."/>
            <person name="Zhang B."/>
            <person name="Zhuang S."/>
            <person name="Wei H."/>
            <person name="Liu B."/>
            <person name="Lei M."/>
            <person name="Yu H."/>
            <person name="Li Y."/>
            <person name="Xu H."/>
            <person name="Wei S."/>
            <person name="He X."/>
            <person name="Fang L."/>
            <person name="Zhang Z."/>
            <person name="Zhang Y."/>
            <person name="Huang X."/>
            <person name="Su Z."/>
            <person name="Tong W."/>
            <person name="Li J."/>
            <person name="Tong Z."/>
            <person name="Li S."/>
            <person name="Ye J."/>
            <person name="Wang L."/>
            <person name="Fang L."/>
            <person name="Lei T."/>
            <person name="Chen C."/>
            <person name="Chen H."/>
            <person name="Xu Z."/>
            <person name="Li H."/>
            <person name="Huang H."/>
            <person name="Zhang F."/>
            <person name="Xu H."/>
            <person name="Li N."/>
            <person name="Zhao C."/>
            <person name="Li S."/>
            <person name="Dong L."/>
            <person name="Huang Y."/>
            <person name="Li L."/>
            <person name="Xi Y."/>
            <person name="Qi Q."/>
            <person name="Li W."/>
            <person name="Zhang B."/>
            <person name="Hu W."/>
            <person name="Zhang Y."/>
            <person name="Tian X."/>
            <person name="Jiao Y."/>
            <person name="Liang X."/>
            <person name="Jin J."/>
            <person name="Gao L."/>
            <person name="Zheng W."/>
            <person name="Hao B."/>
            <person name="Liu S."/>
            <person name="Wang W."/>
            <person name="Yuan L."/>
            <person name="Cao M."/>
            <person name="McDermott J."/>
            <person name="Samudrala R."/>
            <person name="Wang J."/>
            <person name="Wong G.K."/>
            <person name="Yang H."/>
        </authorList>
    </citation>
    <scope>NUCLEOTIDE SEQUENCE [LARGE SCALE GENOMIC DNA]</scope>
    <source>
        <strain evidence="3">cv. 93-11</strain>
    </source>
</reference>
<feature type="compositionally biased region" description="Basic and acidic residues" evidence="1">
    <location>
        <begin position="127"/>
        <end position="137"/>
    </location>
</feature>
<feature type="region of interest" description="Disordered" evidence="1">
    <location>
        <begin position="107"/>
        <end position="137"/>
    </location>
</feature>
<proteinExistence type="predicted"/>
<accession>B8B8M8</accession>
<dbReference type="EMBL" id="CM000132">
    <property type="protein sequence ID" value="EEC82436.1"/>
    <property type="molecule type" value="Genomic_DNA"/>
</dbReference>
<dbReference type="Gramene" id="BGIOSGA026124-TA">
    <property type="protein sequence ID" value="BGIOSGA026124-PA"/>
    <property type="gene ID" value="BGIOSGA026124"/>
</dbReference>
<dbReference type="Proteomes" id="UP000007015">
    <property type="component" value="Chromosome 7"/>
</dbReference>
<feature type="region of interest" description="Disordered" evidence="1">
    <location>
        <begin position="24"/>
        <end position="90"/>
    </location>
</feature>
<dbReference type="AlphaFoldDB" id="B8B8M8"/>
<gene>
    <name evidence="2" type="ORF">OsI_26850</name>
</gene>
<evidence type="ECO:0000313" key="3">
    <source>
        <dbReference type="Proteomes" id="UP000007015"/>
    </source>
</evidence>
<organism evidence="2 3">
    <name type="scientific">Oryza sativa subsp. indica</name>
    <name type="common">Rice</name>
    <dbReference type="NCBI Taxonomy" id="39946"/>
    <lineage>
        <taxon>Eukaryota</taxon>
        <taxon>Viridiplantae</taxon>
        <taxon>Streptophyta</taxon>
        <taxon>Embryophyta</taxon>
        <taxon>Tracheophyta</taxon>
        <taxon>Spermatophyta</taxon>
        <taxon>Magnoliopsida</taxon>
        <taxon>Liliopsida</taxon>
        <taxon>Poales</taxon>
        <taxon>Poaceae</taxon>
        <taxon>BOP clade</taxon>
        <taxon>Oryzoideae</taxon>
        <taxon>Oryzeae</taxon>
        <taxon>Oryzinae</taxon>
        <taxon>Oryza</taxon>
        <taxon>Oryza sativa</taxon>
    </lineage>
</organism>
<evidence type="ECO:0000256" key="1">
    <source>
        <dbReference type="SAM" id="MobiDB-lite"/>
    </source>
</evidence>
<sequence length="173" mass="18467">MEAMQALMKCMQLSEAEKKGIRIYEAESRSVGLGDPKAIGKRRSGDSSSRGSDAPSWRRKDSGAVVTGREARNGEEEEVTSPVKKLVQMHKPEQAKKALFSIEKEMVSAGKNQPQGGEIGGEMLKPAQHDGVQEKADAQGKYMENNAMQPMHVDGGAAQGEVLSGVKGPGGSK</sequence>
<feature type="region of interest" description="Disordered" evidence="1">
    <location>
        <begin position="151"/>
        <end position="173"/>
    </location>
</feature>
<name>B8B8M8_ORYSI</name>
<dbReference type="HOGENOM" id="CLU_1550089_0_0_1"/>
<evidence type="ECO:0000313" key="2">
    <source>
        <dbReference type="EMBL" id="EEC82436.1"/>
    </source>
</evidence>
<keyword evidence="3" id="KW-1185">Reference proteome</keyword>
<protein>
    <submittedName>
        <fullName evidence="2">Uncharacterized protein</fullName>
    </submittedName>
</protein>